<feature type="transmembrane region" description="Helical" evidence="1">
    <location>
        <begin position="150"/>
        <end position="167"/>
    </location>
</feature>
<dbReference type="EMBL" id="MDZB01000101">
    <property type="protein sequence ID" value="OGX85931.1"/>
    <property type="molecule type" value="Genomic_DNA"/>
</dbReference>
<feature type="transmembrane region" description="Helical" evidence="1">
    <location>
        <begin position="381"/>
        <end position="402"/>
    </location>
</feature>
<sequence>MILNFELQSSFKYNKLMNDYTQPSASWPAGPVPRPVSPVARATSRPAAAPLSLAQKLLLLLGALLFDWLFCLQGVGLNVFVFTVFVVAAQLVLLPKVAAVRRSGYFWLMVGGSLLSGGMMAVYGSGVAALACGASVLMLLGYVNQPHLRLGLYALLTALGSGVQAGPRVLLGLRAPRNAGDGVRRGWFYGRMLLVPLLVLGAFHLLFMAANPRYMAYFGRVMDALGEFLLWLLPEMSLVHVVFLTLGFLVTAGAVVMVPVYFYADHESRFGEFVRRQRDRVASFTVRRPNFQPNARRALDLRKEWVAAVALFALVNALLLVVNAIDINWLWFGFVPKPGFDLTQFVHEGTYVLIFSILLAMGIVLWFFRRNLNFYAPGLPWLRWGATVWVLQNAVLAVSVGLRNYYYIQHSGLAYKRIGVCFFLLLVFFGLGTVLLKIWQRRSAYSLIRMNFLAVYAALLLLAAGNWEVWIASYNLQARFRSIDIGFLLDMPGRVLPTLVARRALIDAAPNLTSEGEYGGTESISAPEAQRRLDAAVATWRSRYQAHSSWQSRTYTDWRTAQALRAQ</sequence>
<keyword evidence="3" id="KW-1185">Reference proteome</keyword>
<feature type="transmembrane region" description="Helical" evidence="1">
    <location>
        <begin position="414"/>
        <end position="439"/>
    </location>
</feature>
<comment type="caution">
    <text evidence="2">The sequence shown here is derived from an EMBL/GenBank/DDBJ whole genome shotgun (WGS) entry which is preliminary data.</text>
</comment>
<reference evidence="2 3" key="1">
    <citation type="submission" date="2016-08" db="EMBL/GenBank/DDBJ databases">
        <title>Hymenobacter coccineus sp. nov., Hymenobacter lapidarius sp. nov. and Hymenobacter glacialis sp. nov., isolated from Antarctic soil.</title>
        <authorList>
            <person name="Sedlacek I."/>
            <person name="Kralova S."/>
            <person name="Kyrova K."/>
            <person name="Maslanova I."/>
            <person name="Stankova E."/>
            <person name="Vrbovska V."/>
            <person name="Nemec M."/>
            <person name="Bartak M."/>
            <person name="Svec P."/>
            <person name="Busse H.-J."/>
            <person name="Pantucek R."/>
        </authorList>
    </citation>
    <scope>NUCLEOTIDE SEQUENCE [LARGE SCALE GENOMIC DNA]</scope>
    <source>
        <strain evidence="2 3">CCM 8643</strain>
    </source>
</reference>
<organism evidence="2 3">
    <name type="scientific">Hymenobacter lapidarius</name>
    <dbReference type="NCBI Taxonomy" id="1908237"/>
    <lineage>
        <taxon>Bacteria</taxon>
        <taxon>Pseudomonadati</taxon>
        <taxon>Bacteroidota</taxon>
        <taxon>Cytophagia</taxon>
        <taxon>Cytophagales</taxon>
        <taxon>Hymenobacteraceae</taxon>
        <taxon>Hymenobacter</taxon>
    </lineage>
</organism>
<feature type="transmembrane region" description="Helical" evidence="1">
    <location>
        <begin position="187"/>
        <end position="207"/>
    </location>
</feature>
<feature type="transmembrane region" description="Helical" evidence="1">
    <location>
        <begin position="239"/>
        <end position="264"/>
    </location>
</feature>
<gene>
    <name evidence="2" type="ORF">BEN47_13845</name>
</gene>
<feature type="transmembrane region" description="Helical" evidence="1">
    <location>
        <begin position="351"/>
        <end position="369"/>
    </location>
</feature>
<proteinExistence type="predicted"/>
<evidence type="ECO:0000256" key="1">
    <source>
        <dbReference type="SAM" id="Phobius"/>
    </source>
</evidence>
<keyword evidence="1" id="KW-0472">Membrane</keyword>
<feature type="transmembrane region" description="Helical" evidence="1">
    <location>
        <begin position="79"/>
        <end position="100"/>
    </location>
</feature>
<dbReference type="STRING" id="1908237.BEN47_13845"/>
<protein>
    <submittedName>
        <fullName evidence="2">Uncharacterized protein</fullName>
    </submittedName>
</protein>
<accession>A0A1G1T4Y0</accession>
<dbReference type="Pfam" id="PF13687">
    <property type="entry name" value="DUF4153"/>
    <property type="match status" value="1"/>
</dbReference>
<feature type="transmembrane region" description="Helical" evidence="1">
    <location>
        <begin position="305"/>
        <end position="331"/>
    </location>
</feature>
<feature type="transmembrane region" description="Helical" evidence="1">
    <location>
        <begin position="120"/>
        <end position="143"/>
    </location>
</feature>
<name>A0A1G1T4Y0_9BACT</name>
<dbReference type="InterPro" id="IPR025291">
    <property type="entry name" value="DUF4153"/>
</dbReference>
<keyword evidence="1" id="KW-1133">Transmembrane helix</keyword>
<feature type="transmembrane region" description="Helical" evidence="1">
    <location>
        <begin position="451"/>
        <end position="472"/>
    </location>
</feature>
<dbReference type="Proteomes" id="UP000176294">
    <property type="component" value="Unassembled WGS sequence"/>
</dbReference>
<evidence type="ECO:0000313" key="2">
    <source>
        <dbReference type="EMBL" id="OGX85931.1"/>
    </source>
</evidence>
<keyword evidence="1" id="KW-0812">Transmembrane</keyword>
<evidence type="ECO:0000313" key="3">
    <source>
        <dbReference type="Proteomes" id="UP000176294"/>
    </source>
</evidence>
<dbReference type="AlphaFoldDB" id="A0A1G1T4Y0"/>